<reference evidence="2 3" key="1">
    <citation type="journal article" date="2021" name="ISME Commun">
        <title>Automated analysis of genomic sequences facilitates high-throughput and comprehensive description of bacteria.</title>
        <authorList>
            <person name="Hitch T.C.A."/>
        </authorList>
    </citation>
    <scope>NUCLEOTIDE SEQUENCE [LARGE SCALE GENOMIC DNA]</scope>
    <source>
        <strain evidence="2 3">H4_15</strain>
    </source>
</reference>
<keyword evidence="3" id="KW-1185">Reference proteome</keyword>
<protein>
    <submittedName>
        <fullName evidence="2">Uncharacterized protein</fullName>
    </submittedName>
</protein>
<dbReference type="Proteomes" id="UP001208364">
    <property type="component" value="Unassembled WGS sequence"/>
</dbReference>
<name>A0ABT2SWQ0_9FIRM</name>
<gene>
    <name evidence="2" type="ORF">OCV55_11415</name>
</gene>
<evidence type="ECO:0000313" key="3">
    <source>
        <dbReference type="Proteomes" id="UP001208364"/>
    </source>
</evidence>
<dbReference type="EMBL" id="JAOQJR010000014">
    <property type="protein sequence ID" value="MCU6739269.1"/>
    <property type="molecule type" value="Genomic_DNA"/>
</dbReference>
<comment type="caution">
    <text evidence="2">The sequence shown here is derived from an EMBL/GenBank/DDBJ whole genome shotgun (WGS) entry which is preliminary data.</text>
</comment>
<dbReference type="SUPFAM" id="SSF69360">
    <property type="entry name" value="Cell wall binding repeat"/>
    <property type="match status" value="1"/>
</dbReference>
<evidence type="ECO:0000313" key="2">
    <source>
        <dbReference type="EMBL" id="MCU6739269.1"/>
    </source>
</evidence>
<proteinExistence type="predicted"/>
<sequence length="200" mass="21386">MNGRTVNHCKNKAQIKATTQDCDYLGGILGFNEDGYIKDCVNEGEIIGNNQIGGIAGENDGFDGHGYIERCINLGNIKGNEIVGGITGENHRTASIINCENIGHITGNEYAGGISGAAGVLEKDKKEIRYCINIGKIECNSYGNAIVGALYAASSGVITAQWVKSGNNWYYVDVEGKMVTGDYEINGVVNHFDANGVWIN</sequence>
<dbReference type="Pfam" id="PF01473">
    <property type="entry name" value="Choline_bind_1"/>
    <property type="match status" value="1"/>
</dbReference>
<dbReference type="InterPro" id="IPR018337">
    <property type="entry name" value="Cell_wall/Cho-bd_repeat"/>
</dbReference>
<dbReference type="RefSeq" id="WP_147580679.1">
    <property type="nucleotide sequence ID" value="NZ_JAOQJR010000014.1"/>
</dbReference>
<dbReference type="Gene3D" id="2.160.20.110">
    <property type="match status" value="2"/>
</dbReference>
<organism evidence="2 3">
    <name type="scientific">[Clostridium] ammoniilyticum</name>
    <dbReference type="NCBI Taxonomy" id="2981784"/>
    <lineage>
        <taxon>Bacteria</taxon>
        <taxon>Bacillati</taxon>
        <taxon>Bacillota</taxon>
        <taxon>Erysipelotrichia</taxon>
        <taxon>Erysipelotrichales</taxon>
        <taxon>Coprobacillaceae</taxon>
        <taxon>Faecalibacillus</taxon>
    </lineage>
</organism>
<evidence type="ECO:0000256" key="1">
    <source>
        <dbReference type="ARBA" id="ARBA00022737"/>
    </source>
</evidence>
<keyword evidence="1" id="KW-0677">Repeat</keyword>
<accession>A0ABT2SWQ0</accession>